<feature type="active site" description="Nucleophile" evidence="12 13">
    <location>
        <position position="82"/>
    </location>
</feature>
<keyword evidence="5 12" id="KW-0028">Amino-acid biosynthesis</keyword>
<dbReference type="EC" id="3.5.1.2" evidence="12"/>
<dbReference type="PANTHER" id="PTHR42701:SF1">
    <property type="entry name" value="IMIDAZOLE GLYCEROL PHOSPHATE SYNTHASE SUBUNIT HISH"/>
    <property type="match status" value="1"/>
</dbReference>
<evidence type="ECO:0000256" key="3">
    <source>
        <dbReference type="ARBA" id="ARBA00011152"/>
    </source>
</evidence>
<evidence type="ECO:0000313" key="16">
    <source>
        <dbReference type="Proteomes" id="UP000029507"/>
    </source>
</evidence>
<evidence type="ECO:0000256" key="2">
    <source>
        <dbReference type="ARBA" id="ARBA00005091"/>
    </source>
</evidence>
<dbReference type="GO" id="GO:0016829">
    <property type="term" value="F:lyase activity"/>
    <property type="evidence" value="ECO:0007669"/>
    <property type="project" value="UniProtKB-KW"/>
</dbReference>
<dbReference type="CDD" id="cd01748">
    <property type="entry name" value="GATase1_IGP_Synthase"/>
    <property type="match status" value="1"/>
</dbReference>
<organism evidence="15 16">
    <name type="scientific">Paenibacillus stellifer</name>
    <dbReference type="NCBI Taxonomy" id="169760"/>
    <lineage>
        <taxon>Bacteria</taxon>
        <taxon>Bacillati</taxon>
        <taxon>Bacillota</taxon>
        <taxon>Bacilli</taxon>
        <taxon>Bacillales</taxon>
        <taxon>Paenibacillaceae</taxon>
        <taxon>Paenibacillus</taxon>
    </lineage>
</organism>
<dbReference type="Gene3D" id="3.40.50.880">
    <property type="match status" value="1"/>
</dbReference>
<dbReference type="GO" id="GO:0004359">
    <property type="term" value="F:glutaminase activity"/>
    <property type="evidence" value="ECO:0007669"/>
    <property type="project" value="UniProtKB-EC"/>
</dbReference>
<dbReference type="EMBL" id="CP009286">
    <property type="protein sequence ID" value="AIQ61933.1"/>
    <property type="molecule type" value="Genomic_DNA"/>
</dbReference>
<dbReference type="Pfam" id="PF00117">
    <property type="entry name" value="GATase"/>
    <property type="match status" value="1"/>
</dbReference>
<evidence type="ECO:0000256" key="6">
    <source>
        <dbReference type="ARBA" id="ARBA00022801"/>
    </source>
</evidence>
<dbReference type="PIRSF" id="PIRSF000495">
    <property type="entry name" value="Amidotransf_hisH"/>
    <property type="match status" value="1"/>
</dbReference>
<keyword evidence="9 12" id="KW-0456">Lyase</keyword>
<keyword evidence="8 12" id="KW-0368">Histidine biosynthesis</keyword>
<comment type="subunit">
    <text evidence="3 12">Heterodimer of HisH and HisF.</text>
</comment>
<dbReference type="HAMAP" id="MF_00278">
    <property type="entry name" value="HisH"/>
    <property type="match status" value="1"/>
</dbReference>
<evidence type="ECO:0000256" key="5">
    <source>
        <dbReference type="ARBA" id="ARBA00022605"/>
    </source>
</evidence>
<evidence type="ECO:0000256" key="4">
    <source>
        <dbReference type="ARBA" id="ARBA00022490"/>
    </source>
</evidence>
<feature type="active site" evidence="12 13">
    <location>
        <position position="188"/>
    </location>
</feature>
<comment type="catalytic activity">
    <reaction evidence="10 12">
        <text>5-[(5-phospho-1-deoxy-D-ribulos-1-ylimino)methylamino]-1-(5-phospho-beta-D-ribosyl)imidazole-4-carboxamide + L-glutamine = D-erythro-1-(imidazol-4-yl)glycerol 3-phosphate + 5-amino-1-(5-phospho-beta-D-ribosyl)imidazole-4-carboxamide + L-glutamate + H(+)</text>
        <dbReference type="Rhea" id="RHEA:24793"/>
        <dbReference type="ChEBI" id="CHEBI:15378"/>
        <dbReference type="ChEBI" id="CHEBI:29985"/>
        <dbReference type="ChEBI" id="CHEBI:58278"/>
        <dbReference type="ChEBI" id="CHEBI:58359"/>
        <dbReference type="ChEBI" id="CHEBI:58475"/>
        <dbReference type="ChEBI" id="CHEBI:58525"/>
        <dbReference type="EC" id="4.3.2.10"/>
    </reaction>
</comment>
<dbReference type="PROSITE" id="PS51273">
    <property type="entry name" value="GATASE_TYPE_1"/>
    <property type="match status" value="1"/>
</dbReference>
<dbReference type="InterPro" id="IPR010139">
    <property type="entry name" value="Imidazole-glycPsynth_HisH"/>
</dbReference>
<comment type="function">
    <text evidence="12">IGPS catalyzes the conversion of PRFAR and glutamine to IGP, AICAR and glutamate. The HisH subunit catalyzes the hydrolysis of glutamine to glutamate and ammonia as part of the synthesis of IGP and AICAR. The resulting ammonia molecule is channeled to the active site of HisF.</text>
</comment>
<feature type="domain" description="Glutamine amidotransferase" evidence="14">
    <location>
        <begin position="6"/>
        <end position="202"/>
    </location>
</feature>
<dbReference type="HOGENOM" id="CLU_071837_2_0_9"/>
<dbReference type="Proteomes" id="UP000029507">
    <property type="component" value="Chromosome"/>
</dbReference>
<dbReference type="SUPFAM" id="SSF52317">
    <property type="entry name" value="Class I glutamine amidotransferase-like"/>
    <property type="match status" value="1"/>
</dbReference>
<keyword evidence="15" id="KW-0328">Glycosyltransferase</keyword>
<keyword evidence="4 12" id="KW-0963">Cytoplasm</keyword>
<evidence type="ECO:0000256" key="9">
    <source>
        <dbReference type="ARBA" id="ARBA00023239"/>
    </source>
</evidence>
<dbReference type="GO" id="GO:0000107">
    <property type="term" value="F:imidazoleglycerol-phosphate synthase activity"/>
    <property type="evidence" value="ECO:0007669"/>
    <property type="project" value="UniProtKB-UniRule"/>
</dbReference>
<dbReference type="RefSeq" id="WP_038692979.1">
    <property type="nucleotide sequence ID" value="NZ_CP009286.1"/>
</dbReference>
<comment type="pathway">
    <text evidence="2 12">Amino-acid biosynthesis; L-histidine biosynthesis; L-histidine from 5-phospho-alpha-D-ribose 1-diphosphate: step 5/9.</text>
</comment>
<dbReference type="EC" id="4.3.2.10" evidence="12"/>
<keyword evidence="15" id="KW-0808">Transferase</keyword>
<dbReference type="PANTHER" id="PTHR42701">
    <property type="entry name" value="IMIDAZOLE GLYCEROL PHOSPHATE SYNTHASE SUBUNIT HISH"/>
    <property type="match status" value="1"/>
</dbReference>
<dbReference type="InterPro" id="IPR029062">
    <property type="entry name" value="Class_I_gatase-like"/>
</dbReference>
<keyword evidence="6 12" id="KW-0378">Hydrolase</keyword>
<evidence type="ECO:0000256" key="13">
    <source>
        <dbReference type="PIRSR" id="PIRSR000495-1"/>
    </source>
</evidence>
<accession>A0A089LRX4</accession>
<dbReference type="OrthoDB" id="9807137at2"/>
<protein>
    <recommendedName>
        <fullName evidence="12">Imidazole glycerol phosphate synthase subunit HisH</fullName>
        <ecNumber evidence="12">4.3.2.10</ecNumber>
    </recommendedName>
    <alternativeName>
        <fullName evidence="12">IGP synthase glutaminase subunit</fullName>
        <ecNumber evidence="12">3.5.1.2</ecNumber>
    </alternativeName>
    <alternativeName>
        <fullName evidence="12">IGP synthase subunit HisH</fullName>
    </alternativeName>
    <alternativeName>
        <fullName evidence="12">ImGP synthase subunit HisH</fullName>
        <shortName evidence="12">IGPS subunit HisH</shortName>
    </alternativeName>
</protein>
<dbReference type="AlphaFoldDB" id="A0A089LRX4"/>
<evidence type="ECO:0000259" key="14">
    <source>
        <dbReference type="Pfam" id="PF00117"/>
    </source>
</evidence>
<dbReference type="STRING" id="169760.PSTEL_01140"/>
<reference evidence="15 16" key="1">
    <citation type="submission" date="2014-08" db="EMBL/GenBank/DDBJ databases">
        <title>Comparative genomics of the Paenibacillus odorifer group.</title>
        <authorList>
            <person name="den Bakker H.C."/>
            <person name="Tsai Y.-C."/>
            <person name="Martin N."/>
            <person name="Korlach J."/>
            <person name="Wiedmann M."/>
        </authorList>
    </citation>
    <scope>NUCLEOTIDE SEQUENCE [LARGE SCALE GENOMIC DNA]</scope>
    <source>
        <strain evidence="15 16">DSM 14472</strain>
    </source>
</reference>
<evidence type="ECO:0000313" key="15">
    <source>
        <dbReference type="EMBL" id="AIQ61933.1"/>
    </source>
</evidence>
<dbReference type="InterPro" id="IPR017926">
    <property type="entry name" value="GATASE"/>
</dbReference>
<keyword evidence="16" id="KW-1185">Reference proteome</keyword>
<evidence type="ECO:0000256" key="7">
    <source>
        <dbReference type="ARBA" id="ARBA00022962"/>
    </source>
</evidence>
<proteinExistence type="inferred from homology"/>
<feature type="active site" evidence="12 13">
    <location>
        <position position="186"/>
    </location>
</feature>
<comment type="catalytic activity">
    <reaction evidence="11 12">
        <text>L-glutamine + H2O = L-glutamate + NH4(+)</text>
        <dbReference type="Rhea" id="RHEA:15889"/>
        <dbReference type="ChEBI" id="CHEBI:15377"/>
        <dbReference type="ChEBI" id="CHEBI:28938"/>
        <dbReference type="ChEBI" id="CHEBI:29985"/>
        <dbReference type="ChEBI" id="CHEBI:58359"/>
        <dbReference type="EC" id="3.5.1.2"/>
    </reaction>
</comment>
<dbReference type="FunFam" id="3.40.50.880:FF:000009">
    <property type="entry name" value="Imidazole glycerol phosphate synthase subunit HisH"/>
    <property type="match status" value="1"/>
</dbReference>
<dbReference type="KEGG" id="pste:PSTEL_01140"/>
<dbReference type="NCBIfam" id="TIGR01855">
    <property type="entry name" value="IMP_synth_hisH"/>
    <property type="match status" value="1"/>
</dbReference>
<evidence type="ECO:0000256" key="10">
    <source>
        <dbReference type="ARBA" id="ARBA00047838"/>
    </source>
</evidence>
<dbReference type="GO" id="GO:0000105">
    <property type="term" value="P:L-histidine biosynthetic process"/>
    <property type="evidence" value="ECO:0007669"/>
    <property type="project" value="UniProtKB-UniRule"/>
</dbReference>
<dbReference type="UniPathway" id="UPA00031">
    <property type="reaction ID" value="UER00010"/>
</dbReference>
<keyword evidence="7 12" id="KW-0315">Glutamine amidotransferase</keyword>
<name>A0A089LRX4_9BACL</name>
<evidence type="ECO:0000256" key="11">
    <source>
        <dbReference type="ARBA" id="ARBA00049534"/>
    </source>
</evidence>
<sequence length="204" mass="22422">MSVVAIVDYGIGNLHSVSKAIERLGHTPLITGKAGEILAADRVILPGVGAFGDAMDHLRQSGMDKVVKEVAAEGRQPLLGICLGMQLLFTRGEEYGVHEGLDLLPGNVVRFEAREGYKVPHMGWNRLEFLQPEHPLLKGLEAGHVYFVHSYHALVERREDLLAVTEYGHPVTAVVGRGNVMGMQFHPEKSGELGRKLLQNFLEL</sequence>
<dbReference type="GO" id="GO:0005737">
    <property type="term" value="C:cytoplasm"/>
    <property type="evidence" value="ECO:0007669"/>
    <property type="project" value="UniProtKB-SubCell"/>
</dbReference>
<comment type="subcellular location">
    <subcellularLocation>
        <location evidence="1 12">Cytoplasm</location>
    </subcellularLocation>
</comment>
<evidence type="ECO:0000256" key="12">
    <source>
        <dbReference type="HAMAP-Rule" id="MF_00278"/>
    </source>
</evidence>
<evidence type="ECO:0000256" key="8">
    <source>
        <dbReference type="ARBA" id="ARBA00023102"/>
    </source>
</evidence>
<gene>
    <name evidence="12 15" type="primary">hisH</name>
    <name evidence="15" type="ORF">PSTEL_01140</name>
</gene>
<evidence type="ECO:0000256" key="1">
    <source>
        <dbReference type="ARBA" id="ARBA00004496"/>
    </source>
</evidence>